<feature type="transmembrane region" description="Helical" evidence="7">
    <location>
        <begin position="341"/>
        <end position="363"/>
    </location>
</feature>
<evidence type="ECO:0000256" key="3">
    <source>
        <dbReference type="ARBA" id="ARBA00022475"/>
    </source>
</evidence>
<evidence type="ECO:0000256" key="4">
    <source>
        <dbReference type="ARBA" id="ARBA00022692"/>
    </source>
</evidence>
<feature type="transmembrane region" description="Helical" evidence="7">
    <location>
        <begin position="257"/>
        <end position="274"/>
    </location>
</feature>
<evidence type="ECO:0000256" key="1">
    <source>
        <dbReference type="ARBA" id="ARBA00004651"/>
    </source>
</evidence>
<dbReference type="EMBL" id="BMIN01000032">
    <property type="protein sequence ID" value="GGD29565.1"/>
    <property type="molecule type" value="Genomic_DNA"/>
</dbReference>
<evidence type="ECO:0000256" key="7">
    <source>
        <dbReference type="SAM" id="Phobius"/>
    </source>
</evidence>
<feature type="transmembrane region" description="Helical" evidence="7">
    <location>
        <begin position="15"/>
        <end position="40"/>
    </location>
</feature>
<gene>
    <name evidence="9" type="ORF">GCM10011389_41390</name>
</gene>
<comment type="caution">
    <text evidence="9">The sequence shown here is derived from an EMBL/GenBank/DDBJ whole genome shotgun (WGS) entry which is preliminary data.</text>
</comment>
<dbReference type="InterPro" id="IPR020846">
    <property type="entry name" value="MFS_dom"/>
</dbReference>
<comment type="subcellular location">
    <subcellularLocation>
        <location evidence="1">Cell membrane</location>
        <topology evidence="1">Multi-pass membrane protein</topology>
    </subcellularLocation>
</comment>
<dbReference type="Gene3D" id="1.20.1250.20">
    <property type="entry name" value="MFS general substrate transporter like domains"/>
    <property type="match status" value="1"/>
</dbReference>
<keyword evidence="3" id="KW-1003">Cell membrane</keyword>
<dbReference type="Pfam" id="PF05977">
    <property type="entry name" value="MFS_3"/>
    <property type="match status" value="1"/>
</dbReference>
<dbReference type="PANTHER" id="PTHR23513">
    <property type="entry name" value="INTEGRAL MEMBRANE EFFLUX PROTEIN-RELATED"/>
    <property type="match status" value="1"/>
</dbReference>
<feature type="domain" description="Major facilitator superfamily (MFS) profile" evidence="8">
    <location>
        <begin position="1"/>
        <end position="196"/>
    </location>
</feature>
<dbReference type="Proteomes" id="UP000642571">
    <property type="component" value="Unassembled WGS sequence"/>
</dbReference>
<evidence type="ECO:0000313" key="10">
    <source>
        <dbReference type="Proteomes" id="UP000642571"/>
    </source>
</evidence>
<keyword evidence="10" id="KW-1185">Reference proteome</keyword>
<feature type="transmembrane region" description="Helical" evidence="7">
    <location>
        <begin position="173"/>
        <end position="191"/>
    </location>
</feature>
<feature type="transmembrane region" description="Helical" evidence="7">
    <location>
        <begin position="286"/>
        <end position="303"/>
    </location>
</feature>
<feature type="transmembrane region" description="Helical" evidence="7">
    <location>
        <begin position="375"/>
        <end position="394"/>
    </location>
</feature>
<keyword evidence="2" id="KW-0813">Transport</keyword>
<evidence type="ECO:0000256" key="6">
    <source>
        <dbReference type="ARBA" id="ARBA00023136"/>
    </source>
</evidence>
<accession>A0ABQ1QJU7</accession>
<evidence type="ECO:0000259" key="8">
    <source>
        <dbReference type="PROSITE" id="PS50850"/>
    </source>
</evidence>
<dbReference type="InterPro" id="IPR010290">
    <property type="entry name" value="TM_effector"/>
</dbReference>
<name>A0ABQ1QJU7_9BACI</name>
<dbReference type="RefSeq" id="WP_188656225.1">
    <property type="nucleotide sequence ID" value="NZ_BMIN01000032.1"/>
</dbReference>
<dbReference type="InterPro" id="IPR036259">
    <property type="entry name" value="MFS_trans_sf"/>
</dbReference>
<feature type="transmembrane region" description="Helical" evidence="7">
    <location>
        <begin position="220"/>
        <end position="245"/>
    </location>
</feature>
<reference evidence="10" key="1">
    <citation type="journal article" date="2019" name="Int. J. Syst. Evol. Microbiol.">
        <title>The Global Catalogue of Microorganisms (GCM) 10K type strain sequencing project: providing services to taxonomists for standard genome sequencing and annotation.</title>
        <authorList>
            <consortium name="The Broad Institute Genomics Platform"/>
            <consortium name="The Broad Institute Genome Sequencing Center for Infectious Disease"/>
            <person name="Wu L."/>
            <person name="Ma J."/>
        </authorList>
    </citation>
    <scope>NUCLEOTIDE SEQUENCE [LARGE SCALE GENOMIC DNA]</scope>
    <source>
        <strain evidence="10">CGMCC 1.15353</strain>
    </source>
</reference>
<dbReference type="PANTHER" id="PTHR23513:SF11">
    <property type="entry name" value="STAPHYLOFERRIN A TRANSPORTER"/>
    <property type="match status" value="1"/>
</dbReference>
<feature type="transmembrane region" description="Helical" evidence="7">
    <location>
        <begin position="145"/>
        <end position="167"/>
    </location>
</feature>
<keyword evidence="6 7" id="KW-0472">Membrane</keyword>
<keyword evidence="4 7" id="KW-0812">Transmembrane</keyword>
<keyword evidence="5 7" id="KW-1133">Transmembrane helix</keyword>
<feature type="transmembrane region" description="Helical" evidence="7">
    <location>
        <begin position="46"/>
        <end position="67"/>
    </location>
</feature>
<feature type="transmembrane region" description="Helical" evidence="7">
    <location>
        <begin position="105"/>
        <end position="124"/>
    </location>
</feature>
<organism evidence="9 10">
    <name type="scientific">Pontibacillus salipaludis</name>
    <dbReference type="NCBI Taxonomy" id="1697394"/>
    <lineage>
        <taxon>Bacteria</taxon>
        <taxon>Bacillati</taxon>
        <taxon>Bacillota</taxon>
        <taxon>Bacilli</taxon>
        <taxon>Bacillales</taxon>
        <taxon>Bacillaceae</taxon>
        <taxon>Pontibacillus</taxon>
    </lineage>
</organism>
<evidence type="ECO:0000313" key="9">
    <source>
        <dbReference type="EMBL" id="GGD29565.1"/>
    </source>
</evidence>
<feature type="transmembrane region" description="Helical" evidence="7">
    <location>
        <begin position="309"/>
        <end position="329"/>
    </location>
</feature>
<dbReference type="SUPFAM" id="SSF103473">
    <property type="entry name" value="MFS general substrate transporter"/>
    <property type="match status" value="1"/>
</dbReference>
<proteinExistence type="predicted"/>
<sequence length="415" mass="45709">MLIQSNHILKDKDFLIYWISHIISTIGNTIVPLTITFAVLEITGSATSLGVVLGALWISRVIFITFGGVWADRLSRKKVILFSDILQGSNHLIIALLFFSNQIELWHLVVSALFYGSVSAFHAPATSGLIPQIVKGESLQQANSLLSIVNSLFQIAGPAIAGALVLFVGFGNIFLLDALTFFSSFILVLFIRPNFKAESTPKSTYWEDLKEGIDIARQYTWIWSSMVAFSILNFAVASFSVLGPLVVTEKLNGPTEWGLILTSGSIGGLIGGVLSHKLKPKSPLKFSFTLMTIFVSLQIASLINPISHWIIMVFSLLASASMIIGGVFWDTLVQREVPEHLLSRIGSLDSFVSFVFMPVGFVLAGPLSEKLGMNWTLALISSLVFITNIWVIYFRDYIQTRKSNPYSSNKSRFGS</sequence>
<protein>
    <submittedName>
        <fullName evidence="9">MFS transporter</fullName>
    </submittedName>
</protein>
<dbReference type="PROSITE" id="PS50850">
    <property type="entry name" value="MFS"/>
    <property type="match status" value="1"/>
</dbReference>
<evidence type="ECO:0000256" key="2">
    <source>
        <dbReference type="ARBA" id="ARBA00022448"/>
    </source>
</evidence>
<dbReference type="CDD" id="cd06173">
    <property type="entry name" value="MFS_MefA_like"/>
    <property type="match status" value="1"/>
</dbReference>
<evidence type="ECO:0000256" key="5">
    <source>
        <dbReference type="ARBA" id="ARBA00022989"/>
    </source>
</evidence>